<dbReference type="InterPro" id="IPR044643">
    <property type="entry name" value="TrpF_fam"/>
</dbReference>
<evidence type="ECO:0000256" key="6">
    <source>
        <dbReference type="ARBA" id="ARBA00022822"/>
    </source>
</evidence>
<dbReference type="Gene3D" id="3.20.20.70">
    <property type="entry name" value="Aldolase class I"/>
    <property type="match status" value="1"/>
</dbReference>
<evidence type="ECO:0000313" key="11">
    <source>
        <dbReference type="EMBL" id="GLQ17160.1"/>
    </source>
</evidence>
<keyword evidence="12" id="KW-1185">Reference proteome</keyword>
<reference evidence="11" key="2">
    <citation type="submission" date="2023-01" db="EMBL/GenBank/DDBJ databases">
        <title>Draft genome sequence of Maritalea porphyrae strain NBRC 107169.</title>
        <authorList>
            <person name="Sun Q."/>
            <person name="Mori K."/>
        </authorList>
    </citation>
    <scope>NUCLEOTIDE SEQUENCE</scope>
    <source>
        <strain evidence="11">NBRC 107169</strain>
    </source>
</reference>
<dbReference type="CDD" id="cd00405">
    <property type="entry name" value="PRAI"/>
    <property type="match status" value="1"/>
</dbReference>
<evidence type="ECO:0000256" key="4">
    <source>
        <dbReference type="ARBA" id="ARBA00022272"/>
    </source>
</evidence>
<proteinExistence type="inferred from homology"/>
<dbReference type="GO" id="GO:0016853">
    <property type="term" value="F:isomerase activity"/>
    <property type="evidence" value="ECO:0007669"/>
    <property type="project" value="UniProtKB-KW"/>
</dbReference>
<keyword evidence="5 9" id="KW-0028">Amino-acid biosynthesis</keyword>
<dbReference type="HAMAP" id="MF_00135">
    <property type="entry name" value="PRAI"/>
    <property type="match status" value="1"/>
</dbReference>
<keyword evidence="8 9" id="KW-0413">Isomerase</keyword>
<comment type="pathway">
    <text evidence="2 9">Amino-acid biosynthesis; L-tryptophan biosynthesis; L-tryptophan from chorismate: step 3/5.</text>
</comment>
<evidence type="ECO:0000256" key="7">
    <source>
        <dbReference type="ARBA" id="ARBA00023141"/>
    </source>
</evidence>
<evidence type="ECO:0000259" key="10">
    <source>
        <dbReference type="Pfam" id="PF00697"/>
    </source>
</evidence>
<dbReference type="InterPro" id="IPR011060">
    <property type="entry name" value="RibuloseP-bd_barrel"/>
</dbReference>
<dbReference type="EMBL" id="BSNI01000002">
    <property type="protein sequence ID" value="GLQ17160.1"/>
    <property type="molecule type" value="Genomic_DNA"/>
</dbReference>
<dbReference type="Pfam" id="PF00697">
    <property type="entry name" value="PRAI"/>
    <property type="match status" value="1"/>
</dbReference>
<dbReference type="NCBIfam" id="NF002295">
    <property type="entry name" value="PRK01222.1-1"/>
    <property type="match status" value="1"/>
</dbReference>
<dbReference type="InterPro" id="IPR001240">
    <property type="entry name" value="PRAI_dom"/>
</dbReference>
<comment type="catalytic activity">
    <reaction evidence="1 9">
        <text>N-(5-phospho-beta-D-ribosyl)anthranilate = 1-(2-carboxyphenylamino)-1-deoxy-D-ribulose 5-phosphate</text>
        <dbReference type="Rhea" id="RHEA:21540"/>
        <dbReference type="ChEBI" id="CHEBI:18277"/>
        <dbReference type="ChEBI" id="CHEBI:58613"/>
        <dbReference type="EC" id="5.3.1.24"/>
    </reaction>
</comment>
<comment type="caution">
    <text evidence="11">The sequence shown here is derived from an EMBL/GenBank/DDBJ whole genome shotgun (WGS) entry which is preliminary data.</text>
</comment>
<feature type="domain" description="N-(5'phosphoribosyl) anthranilate isomerase (PRAI)" evidence="10">
    <location>
        <begin position="5"/>
        <end position="207"/>
    </location>
</feature>
<dbReference type="RefSeq" id="WP_284363105.1">
    <property type="nucleotide sequence ID" value="NZ_BSNI01000002.1"/>
</dbReference>
<evidence type="ECO:0000256" key="9">
    <source>
        <dbReference type="HAMAP-Rule" id="MF_00135"/>
    </source>
</evidence>
<accession>A0ABQ5UPF1</accession>
<sequence length="214" mass="23417">MQLQIKICGLKSKEMVDTAINAGADLIGFVHFAKSPRHLELDAIGELINYVGARAQSVILTVNPTDEMISQYDQLRPHYIQLHGSESVDRVNEIKEKAHARLIKALPVGDFEDLAAVGQYHPLVDWVLLDAKPPKDATRPGGNGEVFDWSILKALDPNLRFMLSGGLNVENVADAVKQVQPAAIDVSSGVERAKGEKDAEKIRRFISQATIASV</sequence>
<evidence type="ECO:0000256" key="1">
    <source>
        <dbReference type="ARBA" id="ARBA00001164"/>
    </source>
</evidence>
<evidence type="ECO:0000256" key="3">
    <source>
        <dbReference type="ARBA" id="ARBA00012572"/>
    </source>
</evidence>
<name>A0ABQ5UPF1_9HYPH</name>
<evidence type="ECO:0000256" key="5">
    <source>
        <dbReference type="ARBA" id="ARBA00022605"/>
    </source>
</evidence>
<comment type="similarity">
    <text evidence="9">Belongs to the TrpF family.</text>
</comment>
<dbReference type="Proteomes" id="UP001161405">
    <property type="component" value="Unassembled WGS sequence"/>
</dbReference>
<reference evidence="11" key="1">
    <citation type="journal article" date="2014" name="Int. J. Syst. Evol. Microbiol.">
        <title>Complete genome of a new Firmicutes species belonging to the dominant human colonic microbiota ('Ruminococcus bicirculans') reveals two chromosomes and a selective capacity to utilize plant glucans.</title>
        <authorList>
            <consortium name="NISC Comparative Sequencing Program"/>
            <person name="Wegmann U."/>
            <person name="Louis P."/>
            <person name="Goesmann A."/>
            <person name="Henrissat B."/>
            <person name="Duncan S.H."/>
            <person name="Flint H.J."/>
        </authorList>
    </citation>
    <scope>NUCLEOTIDE SEQUENCE</scope>
    <source>
        <strain evidence="11">NBRC 107169</strain>
    </source>
</reference>
<dbReference type="InterPro" id="IPR013785">
    <property type="entry name" value="Aldolase_TIM"/>
</dbReference>
<keyword evidence="6 9" id="KW-0822">Tryptophan biosynthesis</keyword>
<evidence type="ECO:0000256" key="8">
    <source>
        <dbReference type="ARBA" id="ARBA00023235"/>
    </source>
</evidence>
<evidence type="ECO:0000313" key="12">
    <source>
        <dbReference type="Proteomes" id="UP001161405"/>
    </source>
</evidence>
<dbReference type="PANTHER" id="PTHR42894">
    <property type="entry name" value="N-(5'-PHOSPHORIBOSYL)ANTHRANILATE ISOMERASE"/>
    <property type="match status" value="1"/>
</dbReference>
<dbReference type="EC" id="5.3.1.24" evidence="3 9"/>
<gene>
    <name evidence="9 11" type="primary">trpF</name>
    <name evidence="11" type="ORF">GCM10007879_14090</name>
</gene>
<keyword evidence="7 9" id="KW-0057">Aromatic amino acid biosynthesis</keyword>
<dbReference type="PANTHER" id="PTHR42894:SF1">
    <property type="entry name" value="N-(5'-PHOSPHORIBOSYL)ANTHRANILATE ISOMERASE"/>
    <property type="match status" value="1"/>
</dbReference>
<dbReference type="SUPFAM" id="SSF51366">
    <property type="entry name" value="Ribulose-phoshate binding barrel"/>
    <property type="match status" value="1"/>
</dbReference>
<protein>
    <recommendedName>
        <fullName evidence="4 9">N-(5'-phosphoribosyl)anthranilate isomerase</fullName>
        <shortName evidence="9">PRAI</shortName>
        <ecNumber evidence="3 9">5.3.1.24</ecNumber>
    </recommendedName>
</protein>
<evidence type="ECO:0000256" key="2">
    <source>
        <dbReference type="ARBA" id="ARBA00004664"/>
    </source>
</evidence>
<organism evidence="11 12">
    <name type="scientific">Maritalea porphyrae</name>
    <dbReference type="NCBI Taxonomy" id="880732"/>
    <lineage>
        <taxon>Bacteria</taxon>
        <taxon>Pseudomonadati</taxon>
        <taxon>Pseudomonadota</taxon>
        <taxon>Alphaproteobacteria</taxon>
        <taxon>Hyphomicrobiales</taxon>
        <taxon>Devosiaceae</taxon>
        <taxon>Maritalea</taxon>
    </lineage>
</organism>